<dbReference type="Proteomes" id="UP001491310">
    <property type="component" value="Unassembled WGS sequence"/>
</dbReference>
<accession>A0ABR2Z499</accession>
<protein>
    <submittedName>
        <fullName evidence="2">Uncharacterized protein</fullName>
    </submittedName>
</protein>
<evidence type="ECO:0000313" key="2">
    <source>
        <dbReference type="EMBL" id="KAK9919018.1"/>
    </source>
</evidence>
<gene>
    <name evidence="2" type="ORF">WJX75_008712</name>
</gene>
<feature type="compositionally biased region" description="Pro residues" evidence="1">
    <location>
        <begin position="338"/>
        <end position="355"/>
    </location>
</feature>
<reference evidence="2 3" key="1">
    <citation type="journal article" date="2024" name="Nat. Commun.">
        <title>Phylogenomics reveals the evolutionary origins of lichenization in chlorophyte algae.</title>
        <authorList>
            <person name="Puginier C."/>
            <person name="Libourel C."/>
            <person name="Otte J."/>
            <person name="Skaloud P."/>
            <person name="Haon M."/>
            <person name="Grisel S."/>
            <person name="Petersen M."/>
            <person name="Berrin J.G."/>
            <person name="Delaux P.M."/>
            <person name="Dal Grande F."/>
            <person name="Keller J."/>
        </authorList>
    </citation>
    <scope>NUCLEOTIDE SEQUENCE [LARGE SCALE GENOMIC DNA]</scope>
    <source>
        <strain evidence="2 3">SAG 216-7</strain>
    </source>
</reference>
<keyword evidence="3" id="KW-1185">Reference proteome</keyword>
<feature type="compositionally biased region" description="Low complexity" evidence="1">
    <location>
        <begin position="227"/>
        <end position="252"/>
    </location>
</feature>
<feature type="region of interest" description="Disordered" evidence="1">
    <location>
        <begin position="398"/>
        <end position="425"/>
    </location>
</feature>
<feature type="compositionally biased region" description="Polar residues" evidence="1">
    <location>
        <begin position="175"/>
        <end position="190"/>
    </location>
</feature>
<proteinExistence type="predicted"/>
<feature type="compositionally biased region" description="Low complexity" evidence="1">
    <location>
        <begin position="156"/>
        <end position="171"/>
    </location>
</feature>
<feature type="region of interest" description="Disordered" evidence="1">
    <location>
        <begin position="156"/>
        <end position="190"/>
    </location>
</feature>
<feature type="compositionally biased region" description="Low complexity" evidence="1">
    <location>
        <begin position="272"/>
        <end position="308"/>
    </location>
</feature>
<comment type="caution">
    <text evidence="2">The sequence shown here is derived from an EMBL/GenBank/DDBJ whole genome shotgun (WGS) entry which is preliminary data.</text>
</comment>
<evidence type="ECO:0000313" key="3">
    <source>
        <dbReference type="Proteomes" id="UP001491310"/>
    </source>
</evidence>
<organism evidence="2 3">
    <name type="scientific">Coccomyxa subellipsoidea</name>
    <dbReference type="NCBI Taxonomy" id="248742"/>
    <lineage>
        <taxon>Eukaryota</taxon>
        <taxon>Viridiplantae</taxon>
        <taxon>Chlorophyta</taxon>
        <taxon>core chlorophytes</taxon>
        <taxon>Trebouxiophyceae</taxon>
        <taxon>Trebouxiophyceae incertae sedis</taxon>
        <taxon>Coccomyxaceae</taxon>
        <taxon>Coccomyxa</taxon>
    </lineage>
</organism>
<feature type="compositionally biased region" description="Polar residues" evidence="1">
    <location>
        <begin position="253"/>
        <end position="271"/>
    </location>
</feature>
<feature type="compositionally biased region" description="Low complexity" evidence="1">
    <location>
        <begin position="401"/>
        <end position="425"/>
    </location>
</feature>
<dbReference type="EMBL" id="JALJOT010000001">
    <property type="protein sequence ID" value="KAK9919018.1"/>
    <property type="molecule type" value="Genomic_DNA"/>
</dbReference>
<name>A0ABR2Z499_9CHLO</name>
<feature type="region of interest" description="Disordered" evidence="1">
    <location>
        <begin position="220"/>
        <end position="308"/>
    </location>
</feature>
<evidence type="ECO:0000256" key="1">
    <source>
        <dbReference type="SAM" id="MobiDB-lite"/>
    </source>
</evidence>
<feature type="region of interest" description="Disordered" evidence="1">
    <location>
        <begin position="338"/>
        <end position="364"/>
    </location>
</feature>
<sequence>MCSSFWFVSSATGNLPMNSNDLNTLIQGVRATQTFGQYLATLGGAASKQTSLQSTLQGQNIAGLYKQQTTDDRFKVGSPSGSVYWTAGNQPVPAPAQAVAANFANAIAPGVNSLTQSLMELIPSPPPPPPPPTVIQALAPLEQAATQRITDILTTSGQAASAGSGASAGAARTAQDGTSSFQQQPAQQALPTVAVPTTFTHDTWNAENYGRKLQQQQVQLADGSWVPSQAQTQATPQQNSAANTAPVANTNTQGADVTRSQVMGTGQPSQYASSNNQGNTAAATTTTSDSGQGQALSATAPAPAPASPSALTFPPVTINGVNLPGWSLPTWSPAPPLGPAPALAPLPQAPQPQPLPGQAQPASTASFQDLTNQGVPLTQAVAQQSALPQLQVIGGVPAARPNNNLPAQPAGPAQPGLPGFPAAPGSSAALPNNNLVWVGLGGSGKQNNT</sequence>